<accession>A0A2G5H9A1</accession>
<dbReference type="Proteomes" id="UP000230605">
    <property type="component" value="Chromosome 5"/>
</dbReference>
<keyword evidence="13" id="KW-1185">Reference proteome</keyword>
<dbReference type="GO" id="GO:0005634">
    <property type="term" value="C:nucleus"/>
    <property type="evidence" value="ECO:0007669"/>
    <property type="project" value="UniProtKB-SubCell"/>
</dbReference>
<feature type="region of interest" description="Disordered" evidence="8">
    <location>
        <begin position="1"/>
        <end position="80"/>
    </location>
</feature>
<dbReference type="PANTHER" id="PTHR31313:SF81">
    <property type="entry name" value="TY1 ENHANCER ACTIVATOR"/>
    <property type="match status" value="1"/>
</dbReference>
<evidence type="ECO:0000259" key="9">
    <source>
        <dbReference type="PROSITE" id="PS50048"/>
    </source>
</evidence>
<dbReference type="GO" id="GO:0000981">
    <property type="term" value="F:DNA-binding transcription factor activity, RNA polymerase II-specific"/>
    <property type="evidence" value="ECO:0007669"/>
    <property type="project" value="InterPro"/>
</dbReference>
<evidence type="ECO:0000313" key="10">
    <source>
        <dbReference type="EMBL" id="PIA89114.1"/>
    </source>
</evidence>
<dbReference type="Proteomes" id="UP001302367">
    <property type="component" value="Chromosome 5"/>
</dbReference>
<evidence type="ECO:0000313" key="11">
    <source>
        <dbReference type="EMBL" id="WPB02921.1"/>
    </source>
</evidence>
<dbReference type="GeneID" id="35430807"/>
<evidence type="ECO:0000256" key="2">
    <source>
        <dbReference type="ARBA" id="ARBA00022723"/>
    </source>
</evidence>
<dbReference type="Pfam" id="PF04082">
    <property type="entry name" value="Fungal_trans"/>
    <property type="match status" value="1"/>
</dbReference>
<dbReference type="Pfam" id="PF00172">
    <property type="entry name" value="Zn_clus"/>
    <property type="match status" value="1"/>
</dbReference>
<dbReference type="GO" id="GO:0003677">
    <property type="term" value="F:DNA binding"/>
    <property type="evidence" value="ECO:0007669"/>
    <property type="project" value="UniProtKB-KW"/>
</dbReference>
<comment type="subcellular location">
    <subcellularLocation>
        <location evidence="1">Nucleus</location>
    </subcellularLocation>
</comment>
<reference evidence="10 12" key="1">
    <citation type="submission" date="2015-10" db="EMBL/GenBank/DDBJ databases">
        <title>The cercosporin biosynthetic gene cluster was horizontally transferred to several fungal lineages and shown to be expanded in Cercospora beticola based on microsynteny with recipient genomes.</title>
        <authorList>
            <person name="De Jonge R."/>
            <person name="Ebert M.K."/>
            <person name="Suttle J.C."/>
            <person name="Jurick Ii W.M."/>
            <person name="Secor G.A."/>
            <person name="Thomma B.P."/>
            <person name="Van De Peer Y."/>
            <person name="Bolton M.D."/>
        </authorList>
    </citation>
    <scope>NUCLEOTIDE SEQUENCE [LARGE SCALE GENOMIC DNA]</scope>
    <source>
        <strain evidence="10 12">09-40</strain>
    </source>
</reference>
<dbReference type="SMART" id="SM00066">
    <property type="entry name" value="GAL4"/>
    <property type="match status" value="1"/>
</dbReference>
<proteinExistence type="predicted"/>
<keyword evidence="5" id="KW-0238">DNA-binding</keyword>
<evidence type="ECO:0000256" key="6">
    <source>
        <dbReference type="ARBA" id="ARBA00023163"/>
    </source>
</evidence>
<evidence type="ECO:0000256" key="8">
    <source>
        <dbReference type="SAM" id="MobiDB-lite"/>
    </source>
</evidence>
<feature type="region of interest" description="Disordered" evidence="8">
    <location>
        <begin position="765"/>
        <end position="818"/>
    </location>
</feature>
<dbReference type="EMBL" id="LKMD01000108">
    <property type="protein sequence ID" value="PIA89114.1"/>
    <property type="molecule type" value="Genomic_DNA"/>
</dbReference>
<dbReference type="CDD" id="cd12148">
    <property type="entry name" value="fungal_TF_MHR"/>
    <property type="match status" value="1"/>
</dbReference>
<evidence type="ECO:0000313" key="13">
    <source>
        <dbReference type="Proteomes" id="UP001302367"/>
    </source>
</evidence>
<evidence type="ECO:0000256" key="7">
    <source>
        <dbReference type="ARBA" id="ARBA00023242"/>
    </source>
</evidence>
<evidence type="ECO:0000256" key="1">
    <source>
        <dbReference type="ARBA" id="ARBA00004123"/>
    </source>
</evidence>
<feature type="region of interest" description="Disordered" evidence="8">
    <location>
        <begin position="187"/>
        <end position="206"/>
    </location>
</feature>
<dbReference type="InterPro" id="IPR051615">
    <property type="entry name" value="Transcr_Regulatory_Elem"/>
</dbReference>
<feature type="compositionally biased region" description="Low complexity" evidence="8">
    <location>
        <begin position="28"/>
        <end position="55"/>
    </location>
</feature>
<sequence>MEVATTGNVHRAAGGVRQSHSFGSAGDTSNATSSASPAAANRTAAANVSTTAVAPGASAPSNKPRQRRRKNNQVEDPEDASKRRCVSTACTACRKRKSKCDGNLPACAACCQVYGTECIYDPNSDHRRKGVYKNDLDNLKTRSSTLQTLIEAILNYPEDEVAGLVRDIRTCESLDVVAEKIVARENGKLEEEEEDEDVSPTLGNGKEPTSMFESHLYGKMGDLRLDEGSVRYIGGTSNLIHLGQEETLNDGTDEYLQQENPVTSWTNVTNDPELVLHLVNMYFTWHYTFFTTLSKQLFFRDFMLGRPPPYARRKTHYCTSLLVNAILALGCHFTSHAGARDNPEDSATAGDHFFREAKRLIMENDEHEKPHLTTVQALALMSVREAGCGREGRGWVYSGMSFRMACDMGLNLDSSQLTGNRYVSGDENEEDVRRVTFWGCFLFDKCWSNYLGRLPQLPASIVTVSKYEVFPDEDSAPWSPYTDSGFTQAHAQPSRTRAVALQLTKLCEISNDLMKYFYNPTDMDKTKGKAAELKKLSDIHTRLEAWRRDLPKEMEPKEGGLSSMLVMHMFFQLLFIHLFRPFLKYTHATSPLPANVSPRKLCTQAAAMISKLMRLYKRSHGLRQICNIAVYIAHSACTIHLLNLPDKNAKRDIVHGVKHLEEIGEGWLCARRSLAIIGVLARKWNVELPEEATSVLTRTDAKFGTVIGEVHSPSSQTSSSRRRLSDVSMAPPMLPQDIQAQGWQQQGPTTNDARVTRPPAAIGVSAGAQQNNNNISYQLPPQDAYSMQPQQHPSSTNTPQAPRARNWASAVNTGRSPSDMFGGVEQLIRDSQDWAYRDQAQMAAGFGNWNQLDIDPTAWTQQTPVTTRAANAPMHVPVDMHNGIVGGPVQQQQQQQQQHIIPGTAPPPATSLPLTTTTASYPPHSTSPQSVAADPGMANWLSSMNAYNSMATAYDENEWYQ</sequence>
<dbReference type="RefSeq" id="XP_023449268.1">
    <property type="nucleotide sequence ID" value="XM_023599742.2"/>
</dbReference>
<keyword evidence="7" id="KW-0539">Nucleus</keyword>
<dbReference type="InterPro" id="IPR007219">
    <property type="entry name" value="XnlR_reg_dom"/>
</dbReference>
<dbReference type="OrthoDB" id="2162761at2759"/>
<feature type="compositionally biased region" description="Low complexity" evidence="8">
    <location>
        <begin position="911"/>
        <end position="923"/>
    </location>
</feature>
<dbReference type="GO" id="GO:0006351">
    <property type="term" value="P:DNA-templated transcription"/>
    <property type="evidence" value="ECO:0007669"/>
    <property type="project" value="InterPro"/>
</dbReference>
<feature type="region of interest" description="Disordered" evidence="8">
    <location>
        <begin position="889"/>
        <end position="932"/>
    </location>
</feature>
<dbReference type="PANTHER" id="PTHR31313">
    <property type="entry name" value="TY1 ENHANCER ACTIVATOR"/>
    <property type="match status" value="1"/>
</dbReference>
<dbReference type="EMBL" id="CP134188">
    <property type="protein sequence ID" value="WPB02921.1"/>
    <property type="molecule type" value="Genomic_DNA"/>
</dbReference>
<dbReference type="InterPro" id="IPR001138">
    <property type="entry name" value="Zn2Cys6_DnaBD"/>
</dbReference>
<evidence type="ECO:0000313" key="12">
    <source>
        <dbReference type="Proteomes" id="UP000230605"/>
    </source>
</evidence>
<dbReference type="PROSITE" id="PS00463">
    <property type="entry name" value="ZN2_CY6_FUNGAL_1"/>
    <property type="match status" value="1"/>
</dbReference>
<gene>
    <name evidence="11" type="primary">NIT4</name>
    <name evidence="10" type="ORF">CB0940_07001</name>
    <name evidence="11" type="ORF">RHO25_007557</name>
</gene>
<reference evidence="11 13" key="2">
    <citation type="submission" date="2023-09" db="EMBL/GenBank/DDBJ databases">
        <title>Complete-Gapless Cercospora beticola genome.</title>
        <authorList>
            <person name="Wyatt N.A."/>
            <person name="Spanner R.E."/>
            <person name="Bolton M.D."/>
        </authorList>
    </citation>
    <scope>NUCLEOTIDE SEQUENCE [LARGE SCALE GENOMIC DNA]</scope>
    <source>
        <strain evidence="11">Cb09-40</strain>
    </source>
</reference>
<keyword evidence="2" id="KW-0479">Metal-binding</keyword>
<dbReference type="InterPro" id="IPR036864">
    <property type="entry name" value="Zn2-C6_fun-type_DNA-bd_sf"/>
</dbReference>
<feature type="compositionally biased region" description="Polar residues" evidence="8">
    <location>
        <begin position="767"/>
        <end position="800"/>
    </location>
</feature>
<keyword evidence="6" id="KW-0804">Transcription</keyword>
<dbReference type="PROSITE" id="PS50048">
    <property type="entry name" value="ZN2_CY6_FUNGAL_2"/>
    <property type="match status" value="1"/>
</dbReference>
<name>A0A2G5H9A1_CERBT</name>
<dbReference type="CDD" id="cd00067">
    <property type="entry name" value="GAL4"/>
    <property type="match status" value="1"/>
</dbReference>
<dbReference type="SUPFAM" id="SSF57701">
    <property type="entry name" value="Zn2/Cys6 DNA-binding domain"/>
    <property type="match status" value="1"/>
</dbReference>
<dbReference type="SMART" id="SM00906">
    <property type="entry name" value="Fungal_trans"/>
    <property type="match status" value="1"/>
</dbReference>
<protein>
    <submittedName>
        <fullName evidence="10">Nitrogen assimilation transcription factor nit-4</fullName>
    </submittedName>
</protein>
<evidence type="ECO:0000256" key="4">
    <source>
        <dbReference type="ARBA" id="ARBA00023015"/>
    </source>
</evidence>
<evidence type="ECO:0000256" key="3">
    <source>
        <dbReference type="ARBA" id="ARBA00022833"/>
    </source>
</evidence>
<feature type="domain" description="Zn(2)-C6 fungal-type" evidence="9">
    <location>
        <begin position="89"/>
        <end position="120"/>
    </location>
</feature>
<dbReference type="Gene3D" id="4.10.240.10">
    <property type="entry name" value="Zn(2)-C6 fungal-type DNA-binding domain"/>
    <property type="match status" value="1"/>
</dbReference>
<dbReference type="AlphaFoldDB" id="A0A2G5H9A1"/>
<keyword evidence="4" id="KW-0805">Transcription regulation</keyword>
<keyword evidence="3" id="KW-0862">Zinc</keyword>
<dbReference type="GO" id="GO:0008270">
    <property type="term" value="F:zinc ion binding"/>
    <property type="evidence" value="ECO:0007669"/>
    <property type="project" value="InterPro"/>
</dbReference>
<evidence type="ECO:0000256" key="5">
    <source>
        <dbReference type="ARBA" id="ARBA00023125"/>
    </source>
</evidence>
<organism evidence="10 12">
    <name type="scientific">Cercospora beticola</name>
    <name type="common">Sugarbeet leaf spot fungus</name>
    <dbReference type="NCBI Taxonomy" id="122368"/>
    <lineage>
        <taxon>Eukaryota</taxon>
        <taxon>Fungi</taxon>
        <taxon>Dikarya</taxon>
        <taxon>Ascomycota</taxon>
        <taxon>Pezizomycotina</taxon>
        <taxon>Dothideomycetes</taxon>
        <taxon>Dothideomycetidae</taxon>
        <taxon>Mycosphaerellales</taxon>
        <taxon>Mycosphaerellaceae</taxon>
        <taxon>Cercospora</taxon>
    </lineage>
</organism>